<gene>
    <name evidence="1" type="ORF">B0G62_104106</name>
</gene>
<organism evidence="1 2">
    <name type="scientific">Paraburkholderia eburnea</name>
    <dbReference type="NCBI Taxonomy" id="1189126"/>
    <lineage>
        <taxon>Bacteria</taxon>
        <taxon>Pseudomonadati</taxon>
        <taxon>Pseudomonadota</taxon>
        <taxon>Betaproteobacteria</taxon>
        <taxon>Burkholderiales</taxon>
        <taxon>Burkholderiaceae</taxon>
        <taxon>Paraburkholderia</taxon>
    </lineage>
</organism>
<dbReference type="EMBL" id="PQGA01000004">
    <property type="protein sequence ID" value="POR52809.1"/>
    <property type="molecule type" value="Genomic_DNA"/>
</dbReference>
<dbReference type="Proteomes" id="UP000237381">
    <property type="component" value="Unassembled WGS sequence"/>
</dbReference>
<dbReference type="OrthoDB" id="9135833at2"/>
<name>A0A2S4MDV1_9BURK</name>
<sequence>MASEKPPCDCLNDCGDDSHVKSGIAEPCDFFKRRRAEREARELASAQTAADAARYRWLSRQAVASHSGDDLICRWEVDYVLRGESFDAAIDAARKAEIERSGGEA</sequence>
<dbReference type="AlphaFoldDB" id="A0A2S4MDV1"/>
<proteinExistence type="predicted"/>
<evidence type="ECO:0000313" key="1">
    <source>
        <dbReference type="EMBL" id="POR52809.1"/>
    </source>
</evidence>
<dbReference type="RefSeq" id="WP_103704216.1">
    <property type="nucleotide sequence ID" value="NZ_PQGA01000004.1"/>
</dbReference>
<reference evidence="1 2" key="1">
    <citation type="submission" date="2018-01" db="EMBL/GenBank/DDBJ databases">
        <title>Genomic Encyclopedia of Type Strains, Phase III (KMG-III): the genomes of soil and plant-associated and newly described type strains.</title>
        <authorList>
            <person name="Whitman W."/>
        </authorList>
    </citation>
    <scope>NUCLEOTIDE SEQUENCE [LARGE SCALE GENOMIC DNA]</scope>
    <source>
        <strain evidence="1 2">JCM 18070</strain>
    </source>
</reference>
<protein>
    <submittedName>
        <fullName evidence="1">Uncharacterized protein</fullName>
    </submittedName>
</protein>
<comment type="caution">
    <text evidence="1">The sequence shown here is derived from an EMBL/GenBank/DDBJ whole genome shotgun (WGS) entry which is preliminary data.</text>
</comment>
<evidence type="ECO:0000313" key="2">
    <source>
        <dbReference type="Proteomes" id="UP000237381"/>
    </source>
</evidence>
<keyword evidence="2" id="KW-1185">Reference proteome</keyword>
<accession>A0A2S4MDV1</accession>